<dbReference type="GO" id="GO:0071949">
    <property type="term" value="F:FAD binding"/>
    <property type="evidence" value="ECO:0007669"/>
    <property type="project" value="InterPro"/>
</dbReference>
<protein>
    <submittedName>
        <fullName evidence="4">Glycolate oxidase subunit GlcE</fullName>
    </submittedName>
</protein>
<proteinExistence type="predicted"/>
<dbReference type="NCBIfam" id="NF008439">
    <property type="entry name" value="PRK11282.1"/>
    <property type="match status" value="1"/>
</dbReference>
<dbReference type="Pfam" id="PF01565">
    <property type="entry name" value="FAD_binding_4"/>
    <property type="match status" value="1"/>
</dbReference>
<dbReference type="GO" id="GO:0003824">
    <property type="term" value="F:catalytic activity"/>
    <property type="evidence" value="ECO:0007669"/>
    <property type="project" value="InterPro"/>
</dbReference>
<dbReference type="Gene3D" id="3.30.465.10">
    <property type="match status" value="1"/>
</dbReference>
<keyword evidence="2" id="KW-0274">FAD</keyword>
<name>A0A3L7AN74_9HYPH</name>
<sequence length="409" mass="42048">METLSGDTSGDIITPYDEAGVADAVRAALADAKTLEIAGRGTLRGLGRPIQTARTLDLSQFSGVTLYEPEELVLSARPGTPRGEIEEMLAARGQMLAFEPADLGPLLGGAPCAGTLGGLFAANLAGPRRISHGAVRDHALGARAVSGRAEPFKSGGRVVKNVTGYDLPRLLCGSFGTLAVLTEITLKVLPRPPVEASLLVGGLAPARAAEAMSAAMGSSCEVSGAAYLPEPVAARLPGVAAGTAAFRLEGVSPSVRARREMLAAVLAPFGACAVIEEEASAALWRAVRDAAPFWGTGERAVWRISTKPTAGPQLAADLARDLGAETYCDWAGGLVWALMPGTDSHADAVRAALAPHGGHATLIRAAASERARVPVFQPEAPTLAALAARVKDSFDPARVLNPGRMHAGV</sequence>
<evidence type="ECO:0000259" key="3">
    <source>
        <dbReference type="PROSITE" id="PS51387"/>
    </source>
</evidence>
<dbReference type="PANTHER" id="PTHR11748:SF103">
    <property type="entry name" value="GLYCOLATE OXIDASE SUBUNIT GLCE"/>
    <property type="match status" value="1"/>
</dbReference>
<dbReference type="PANTHER" id="PTHR11748">
    <property type="entry name" value="D-LACTATE DEHYDROGENASE"/>
    <property type="match status" value="1"/>
</dbReference>
<dbReference type="Proteomes" id="UP000269692">
    <property type="component" value="Unassembled WGS sequence"/>
</dbReference>
<keyword evidence="1" id="KW-0285">Flavoprotein</keyword>
<dbReference type="InterPro" id="IPR016166">
    <property type="entry name" value="FAD-bd_PCMH"/>
</dbReference>
<gene>
    <name evidence="4" type="primary">glcE</name>
    <name evidence="4" type="ORF">D9R14_02050</name>
</gene>
<dbReference type="SUPFAM" id="SSF55103">
    <property type="entry name" value="FAD-linked oxidases, C-terminal domain"/>
    <property type="match status" value="1"/>
</dbReference>
<accession>A0A3L7AN74</accession>
<dbReference type="InterPro" id="IPR016164">
    <property type="entry name" value="FAD-linked_Oxase-like_C"/>
</dbReference>
<dbReference type="OrthoDB" id="9811557at2"/>
<dbReference type="EMBL" id="RCTF01000001">
    <property type="protein sequence ID" value="RLP81797.1"/>
    <property type="molecule type" value="Genomic_DNA"/>
</dbReference>
<dbReference type="SUPFAM" id="SSF56176">
    <property type="entry name" value="FAD-binding/transporter-associated domain-like"/>
    <property type="match status" value="1"/>
</dbReference>
<dbReference type="PROSITE" id="PS51387">
    <property type="entry name" value="FAD_PCMH"/>
    <property type="match status" value="1"/>
</dbReference>
<keyword evidence="5" id="KW-1185">Reference proteome</keyword>
<reference evidence="4 5" key="1">
    <citation type="submission" date="2018-10" db="EMBL/GenBank/DDBJ databases">
        <title>Xanthobacter tagetidis genome sequencing and assembly.</title>
        <authorList>
            <person name="Maclea K.S."/>
            <person name="Goen A.E."/>
            <person name="Fatima S.A."/>
        </authorList>
    </citation>
    <scope>NUCLEOTIDE SEQUENCE [LARGE SCALE GENOMIC DNA]</scope>
    <source>
        <strain evidence="4 5">ATCC 700314</strain>
    </source>
</reference>
<evidence type="ECO:0000313" key="4">
    <source>
        <dbReference type="EMBL" id="RLP81797.1"/>
    </source>
</evidence>
<evidence type="ECO:0000256" key="1">
    <source>
        <dbReference type="ARBA" id="ARBA00022630"/>
    </source>
</evidence>
<organism evidence="4 5">
    <name type="scientific">Xanthobacter tagetidis</name>
    <dbReference type="NCBI Taxonomy" id="60216"/>
    <lineage>
        <taxon>Bacteria</taxon>
        <taxon>Pseudomonadati</taxon>
        <taxon>Pseudomonadota</taxon>
        <taxon>Alphaproteobacteria</taxon>
        <taxon>Hyphomicrobiales</taxon>
        <taxon>Xanthobacteraceae</taxon>
        <taxon>Xanthobacter</taxon>
    </lineage>
</organism>
<dbReference type="InterPro" id="IPR006094">
    <property type="entry name" value="Oxid_FAD_bind_N"/>
</dbReference>
<dbReference type="RefSeq" id="WP_121621611.1">
    <property type="nucleotide sequence ID" value="NZ_JACIIW010000004.1"/>
</dbReference>
<feature type="domain" description="FAD-binding PCMH-type" evidence="3">
    <location>
        <begin position="5"/>
        <end position="191"/>
    </location>
</feature>
<comment type="caution">
    <text evidence="4">The sequence shown here is derived from an EMBL/GenBank/DDBJ whole genome shotgun (WGS) entry which is preliminary data.</text>
</comment>
<dbReference type="InterPro" id="IPR036318">
    <property type="entry name" value="FAD-bd_PCMH-like_sf"/>
</dbReference>
<evidence type="ECO:0000256" key="2">
    <source>
        <dbReference type="ARBA" id="ARBA00022827"/>
    </source>
</evidence>
<dbReference type="AlphaFoldDB" id="A0A3L7AN74"/>
<dbReference type="InterPro" id="IPR016169">
    <property type="entry name" value="FAD-bd_PCMH_sub2"/>
</dbReference>
<evidence type="ECO:0000313" key="5">
    <source>
        <dbReference type="Proteomes" id="UP000269692"/>
    </source>
</evidence>